<dbReference type="AlphaFoldDB" id="W9SGQ5"/>
<organism evidence="1 2">
    <name type="scientific">Morus notabilis</name>
    <dbReference type="NCBI Taxonomy" id="981085"/>
    <lineage>
        <taxon>Eukaryota</taxon>
        <taxon>Viridiplantae</taxon>
        <taxon>Streptophyta</taxon>
        <taxon>Embryophyta</taxon>
        <taxon>Tracheophyta</taxon>
        <taxon>Spermatophyta</taxon>
        <taxon>Magnoliopsida</taxon>
        <taxon>eudicotyledons</taxon>
        <taxon>Gunneridae</taxon>
        <taxon>Pentapetalae</taxon>
        <taxon>rosids</taxon>
        <taxon>fabids</taxon>
        <taxon>Rosales</taxon>
        <taxon>Moraceae</taxon>
        <taxon>Moreae</taxon>
        <taxon>Morus</taxon>
    </lineage>
</organism>
<name>W9SGQ5_9ROSA</name>
<evidence type="ECO:0000313" key="1">
    <source>
        <dbReference type="EMBL" id="EXC05731.1"/>
    </source>
</evidence>
<keyword evidence="2" id="KW-1185">Reference proteome</keyword>
<evidence type="ECO:0000313" key="2">
    <source>
        <dbReference type="Proteomes" id="UP000030645"/>
    </source>
</evidence>
<reference evidence="2" key="1">
    <citation type="submission" date="2013-01" db="EMBL/GenBank/DDBJ databases">
        <title>Draft Genome Sequence of a Mulberry Tree, Morus notabilis C.K. Schneid.</title>
        <authorList>
            <person name="He N."/>
            <person name="Zhao S."/>
        </authorList>
    </citation>
    <scope>NUCLEOTIDE SEQUENCE</scope>
</reference>
<accession>W9SGQ5</accession>
<sequence>MERDDRKSLYLQHAKCHDEPINCSLQHNTIAIYSTIITSVKLLDAFSPCVGGVYHNQFVSISGLIITKRMTTTVKIGNRLAN</sequence>
<proteinExistence type="predicted"/>
<gene>
    <name evidence="1" type="ORF">L484_011312</name>
</gene>
<protein>
    <submittedName>
        <fullName evidence="1">Uncharacterized protein</fullName>
    </submittedName>
</protein>
<dbReference type="EMBL" id="KE345537">
    <property type="protein sequence ID" value="EXC05731.1"/>
    <property type="molecule type" value="Genomic_DNA"/>
</dbReference>
<dbReference type="Proteomes" id="UP000030645">
    <property type="component" value="Unassembled WGS sequence"/>
</dbReference>